<feature type="transmembrane region" description="Helical" evidence="6">
    <location>
        <begin position="238"/>
        <end position="267"/>
    </location>
</feature>
<evidence type="ECO:0000256" key="6">
    <source>
        <dbReference type="SAM" id="Phobius"/>
    </source>
</evidence>
<evidence type="ECO:0000313" key="7">
    <source>
        <dbReference type="EMBL" id="RUT10992.1"/>
    </source>
</evidence>
<comment type="caution">
    <text evidence="7">The sequence shown here is derived from an EMBL/GenBank/DDBJ whole genome shotgun (WGS) entry which is preliminary data.</text>
</comment>
<dbReference type="InterPro" id="IPR002549">
    <property type="entry name" value="AI-2E-like"/>
</dbReference>
<sequence>MNGSKNKLWQWLAIALPFPLLVFNGWLALLVFQYFQPLIAIFGLAAVLAFILNYPVQWLQQRQVQRQYAVFLVFLIALVTSIALGITLIPLLVEELSEGARLLPQWIDAGTAKLKMIDTWVETQQLPFDLTHLTTQVSDRLPDELQFLGEELVMLIIGTIDSVSEAILTVVLTFYLLLDGERLWHGIFGRLPSRWSIPLQRSLQQNFQNYLIGQVALAALVGTAMTLAFVALGVPFGLLFGLGIGAMTLIPFGDVLSFSLVGLLVAVHDFWLGAKTLAVAVVVDQIIDQAIAPRLLGSFTGLSPIGVLIALAVGTKIGGLLGLITAVPIASCLKNLFDLFLPVSEDALNPAETLHFKGSRGKRAEGAGGVEGAEGEN</sequence>
<dbReference type="AlphaFoldDB" id="A0AB37UHZ1"/>
<dbReference type="GO" id="GO:0016020">
    <property type="term" value="C:membrane"/>
    <property type="evidence" value="ECO:0007669"/>
    <property type="project" value="UniProtKB-SubCell"/>
</dbReference>
<feature type="transmembrane region" description="Helical" evidence="6">
    <location>
        <begin position="38"/>
        <end position="56"/>
    </location>
</feature>
<keyword evidence="5 6" id="KW-0472">Membrane</keyword>
<evidence type="ECO:0000313" key="8">
    <source>
        <dbReference type="Proteomes" id="UP000282574"/>
    </source>
</evidence>
<dbReference type="EMBL" id="RSCK01000033">
    <property type="protein sequence ID" value="RUT10992.1"/>
    <property type="molecule type" value="Genomic_DNA"/>
</dbReference>
<dbReference type="PANTHER" id="PTHR21716">
    <property type="entry name" value="TRANSMEMBRANE PROTEIN"/>
    <property type="match status" value="1"/>
</dbReference>
<comment type="similarity">
    <text evidence="2">Belongs to the autoinducer-2 exporter (AI-2E) (TC 2.A.86) family.</text>
</comment>
<evidence type="ECO:0000256" key="5">
    <source>
        <dbReference type="ARBA" id="ARBA00023136"/>
    </source>
</evidence>
<keyword evidence="8" id="KW-1185">Reference proteome</keyword>
<keyword evidence="4 6" id="KW-1133">Transmembrane helix</keyword>
<organism evidence="7 8">
    <name type="scientific">Chroococcidiopsis cubana SAG 39.79</name>
    <dbReference type="NCBI Taxonomy" id="388085"/>
    <lineage>
        <taxon>Bacteria</taxon>
        <taxon>Bacillati</taxon>
        <taxon>Cyanobacteriota</taxon>
        <taxon>Cyanophyceae</taxon>
        <taxon>Chroococcidiopsidales</taxon>
        <taxon>Chroococcidiopsidaceae</taxon>
        <taxon>Chroococcidiopsis</taxon>
    </lineage>
</organism>
<feature type="transmembrane region" description="Helical" evidence="6">
    <location>
        <begin position="68"/>
        <end position="93"/>
    </location>
</feature>
<feature type="transmembrane region" description="Helical" evidence="6">
    <location>
        <begin position="210"/>
        <end position="232"/>
    </location>
</feature>
<dbReference type="PANTHER" id="PTHR21716:SF66">
    <property type="entry name" value="TRANSPORT PROTEIN SLL0063-RELATED"/>
    <property type="match status" value="1"/>
</dbReference>
<feature type="transmembrane region" description="Helical" evidence="6">
    <location>
        <begin position="152"/>
        <end position="178"/>
    </location>
</feature>
<keyword evidence="3 6" id="KW-0812">Transmembrane</keyword>
<evidence type="ECO:0000256" key="2">
    <source>
        <dbReference type="ARBA" id="ARBA00009773"/>
    </source>
</evidence>
<evidence type="ECO:0000256" key="3">
    <source>
        <dbReference type="ARBA" id="ARBA00022692"/>
    </source>
</evidence>
<reference evidence="7 8" key="1">
    <citation type="journal article" date="2019" name="Genome Biol. Evol.">
        <title>Day and night: Metabolic profiles and evolutionary relationships of six axenic non-marine cyanobacteria.</title>
        <authorList>
            <person name="Will S.E."/>
            <person name="Henke P."/>
            <person name="Boedeker C."/>
            <person name="Huang S."/>
            <person name="Brinkmann H."/>
            <person name="Rohde M."/>
            <person name="Jarek M."/>
            <person name="Friedl T."/>
            <person name="Seufert S."/>
            <person name="Schumacher M."/>
            <person name="Overmann J."/>
            <person name="Neumann-Schaal M."/>
            <person name="Petersen J."/>
        </authorList>
    </citation>
    <scope>NUCLEOTIDE SEQUENCE [LARGE SCALE GENOMIC DNA]</scope>
    <source>
        <strain evidence="7 8">SAG 39.79</strain>
    </source>
</reference>
<feature type="transmembrane region" description="Helical" evidence="6">
    <location>
        <begin position="12"/>
        <end position="32"/>
    </location>
</feature>
<dbReference type="Proteomes" id="UP000282574">
    <property type="component" value="Unassembled WGS sequence"/>
</dbReference>
<comment type="subcellular location">
    <subcellularLocation>
        <location evidence="1">Membrane</location>
        <topology evidence="1">Multi-pass membrane protein</topology>
    </subcellularLocation>
</comment>
<evidence type="ECO:0000256" key="1">
    <source>
        <dbReference type="ARBA" id="ARBA00004141"/>
    </source>
</evidence>
<name>A0AB37UHZ1_9CYAN</name>
<protein>
    <submittedName>
        <fullName evidence="7">AI-2E family transporter</fullName>
    </submittedName>
</protein>
<proteinExistence type="inferred from homology"/>
<evidence type="ECO:0000256" key="4">
    <source>
        <dbReference type="ARBA" id="ARBA00022989"/>
    </source>
</evidence>
<dbReference type="RefSeq" id="WP_106171292.1">
    <property type="nucleotide sequence ID" value="NZ_JAVKZF010000002.1"/>
</dbReference>
<dbReference type="Pfam" id="PF01594">
    <property type="entry name" value="AI-2E_transport"/>
    <property type="match status" value="1"/>
</dbReference>
<gene>
    <name evidence="7" type="ORF">DSM107010_37520</name>
</gene>
<dbReference type="GO" id="GO:0055085">
    <property type="term" value="P:transmembrane transport"/>
    <property type="evidence" value="ECO:0007669"/>
    <property type="project" value="TreeGrafter"/>
</dbReference>
<accession>A0AB37UHZ1</accession>